<feature type="region of interest" description="Disordered" evidence="1">
    <location>
        <begin position="428"/>
        <end position="523"/>
    </location>
</feature>
<dbReference type="PANTHER" id="PTHR34799">
    <property type="entry name" value="OS07G0656300 PROTEIN"/>
    <property type="match status" value="1"/>
</dbReference>
<feature type="compositionally biased region" description="Gly residues" evidence="1">
    <location>
        <begin position="268"/>
        <end position="277"/>
    </location>
</feature>
<reference evidence="3" key="1">
    <citation type="journal article" date="2020" name="bioRxiv">
        <title>Comparative genomics of Chlamydomonas.</title>
        <authorList>
            <person name="Craig R.J."/>
            <person name="Hasan A.R."/>
            <person name="Ness R.W."/>
            <person name="Keightley P.D."/>
        </authorList>
    </citation>
    <scope>NUCLEOTIDE SEQUENCE</scope>
    <source>
        <strain evidence="3">CCAP 11/70</strain>
    </source>
</reference>
<feature type="compositionally biased region" description="Low complexity" evidence="1">
    <location>
        <begin position="65"/>
        <end position="100"/>
    </location>
</feature>
<evidence type="ECO:0000313" key="4">
    <source>
        <dbReference type="Proteomes" id="UP000612055"/>
    </source>
</evidence>
<feature type="compositionally biased region" description="Pro residues" evidence="1">
    <location>
        <begin position="1"/>
        <end position="17"/>
    </location>
</feature>
<feature type="compositionally biased region" description="Pro residues" evidence="1">
    <location>
        <begin position="452"/>
        <end position="467"/>
    </location>
</feature>
<protein>
    <recommendedName>
        <fullName evidence="2">HTH three-helical bundle domain-containing protein</fullName>
    </recommendedName>
</protein>
<evidence type="ECO:0000259" key="2">
    <source>
        <dbReference type="Pfam" id="PF25370"/>
    </source>
</evidence>
<feature type="domain" description="HTH three-helical bundle" evidence="2">
    <location>
        <begin position="795"/>
        <end position="825"/>
    </location>
</feature>
<feature type="compositionally biased region" description="Acidic residues" evidence="1">
    <location>
        <begin position="707"/>
        <end position="717"/>
    </location>
</feature>
<dbReference type="EMBL" id="JAEHOE010000084">
    <property type="protein sequence ID" value="KAG2488365.1"/>
    <property type="molecule type" value="Genomic_DNA"/>
</dbReference>
<feature type="compositionally biased region" description="Low complexity" evidence="1">
    <location>
        <begin position="470"/>
        <end position="488"/>
    </location>
</feature>
<dbReference type="Pfam" id="PF25370">
    <property type="entry name" value="HTH_74"/>
    <property type="match status" value="1"/>
</dbReference>
<feature type="compositionally biased region" description="Pro residues" evidence="1">
    <location>
        <begin position="211"/>
        <end position="222"/>
    </location>
</feature>
<dbReference type="PANTHER" id="PTHR34799:SF2">
    <property type="entry name" value="OS07G0656300 PROTEIN"/>
    <property type="match status" value="1"/>
</dbReference>
<dbReference type="OrthoDB" id="544534at2759"/>
<feature type="region of interest" description="Disordered" evidence="1">
    <location>
        <begin position="1"/>
        <end position="115"/>
    </location>
</feature>
<accession>A0A836BTI0</accession>
<feature type="region of interest" description="Disordered" evidence="1">
    <location>
        <begin position="292"/>
        <end position="358"/>
    </location>
</feature>
<feature type="compositionally biased region" description="Low complexity" evidence="1">
    <location>
        <begin position="254"/>
        <end position="267"/>
    </location>
</feature>
<evidence type="ECO:0000256" key="1">
    <source>
        <dbReference type="SAM" id="MobiDB-lite"/>
    </source>
</evidence>
<feature type="region of interest" description="Disordered" evidence="1">
    <location>
        <begin position="640"/>
        <end position="668"/>
    </location>
</feature>
<feature type="region of interest" description="Disordered" evidence="1">
    <location>
        <begin position="211"/>
        <end position="280"/>
    </location>
</feature>
<feature type="compositionally biased region" description="Low complexity" evidence="1">
    <location>
        <begin position="642"/>
        <end position="654"/>
    </location>
</feature>
<feature type="compositionally biased region" description="Pro residues" evidence="1">
    <location>
        <begin position="333"/>
        <end position="345"/>
    </location>
</feature>
<feature type="region of interest" description="Disordered" evidence="1">
    <location>
        <begin position="682"/>
        <end position="781"/>
    </location>
</feature>
<name>A0A836BTI0_9CHLO</name>
<gene>
    <name evidence="3" type="ORF">HYH03_013055</name>
</gene>
<feature type="compositionally biased region" description="Polar residues" evidence="1">
    <location>
        <begin position="53"/>
        <end position="64"/>
    </location>
</feature>
<dbReference type="InterPro" id="IPR057523">
    <property type="entry name" value="HTH_74"/>
</dbReference>
<feature type="compositionally biased region" description="Basic and acidic residues" evidence="1">
    <location>
        <begin position="765"/>
        <end position="774"/>
    </location>
</feature>
<evidence type="ECO:0000313" key="3">
    <source>
        <dbReference type="EMBL" id="KAG2488365.1"/>
    </source>
</evidence>
<feature type="compositionally biased region" description="Gly residues" evidence="1">
    <location>
        <begin position="747"/>
        <end position="756"/>
    </location>
</feature>
<sequence length="886" mass="90812">MPGMPPPAARPPGPAYPRWPSSGGGASPWDYGGPPYGMMGHHQLQGAPPAQPGLSSAPASGNVTSASQQSQGGIPAAAAGSSSAGAAPHPAGPHAGQPPTSAGPPGPMPVPQHPAAMRAYPYGPYGPPPPYGHHPGMPGAPPGMMPYPHHPAYPPPPHMGRGHPYYPPAGYPGYPPPPPPGYYRGHPGMPPPYYAMPPPYGPPPGMHPAMYHPPPNMPPPSGPMSEPHGPQDSTAPAASGNTAVNGGSGGSDGGTDPASAAGPVAGKAVGGSSGGGAESEEVGLEAVITLRPGASDSEDPSTGADPSGGPQDGTLGPHGGLMHGDPSHKLAQPPWPHVSAMPPPHAHPHHPHPGMGPGYEWPPPPHPHHPGAMMGPYAPMPPPGSWGGYGGYDHMAAMHHQHAMMSGEMAEDGSPGYEMHMGHLMAGRRQRSLSNGGAGPAGAQQFARKQLPPQPVPGKGYPEPPMSRPGSADASLGLQSSGSLGQLLFNAPGSADGTGNVSRRTQRLKKRRSTDAPGSTPDPFAMAAVAAERAAMGRDPSSGGGAPPGFGYPFSVPMFMPPSGGGANPARRSSNGSERTVAMAGQRLSLQPTAGNRQRSDPGYLIEAGVDPQGGWGPGDGGPINGPMCGLGQLVSYPQHGAQQSVAQQQAVSRRSSEVGGPGGRTIMMPRRYDDAIITLEYPKGPPVAPQPKKHRSQASVAQRYEDDPDEDEEALEQELANGGDDSDEDYEGEAERRVGGYRRAVFGGGGMGGDGLVRKRKAPMTREDPPQPEKKRKARDPATISKVVLNCCIILGMVDHDVVFEKEIRTALGNNPDTSKALRLLMNQGKLVRTGQGGRGNPFCYRCTPLGITTLEKIQAAATPGAELSAGPNAEQRAAAVAVSS</sequence>
<comment type="caution">
    <text evidence="3">The sequence shown here is derived from an EMBL/GenBank/DDBJ whole genome shotgun (WGS) entry which is preliminary data.</text>
</comment>
<feature type="compositionally biased region" description="Pro residues" evidence="1">
    <location>
        <begin position="101"/>
        <end position="112"/>
    </location>
</feature>
<proteinExistence type="predicted"/>
<organism evidence="3 4">
    <name type="scientific">Edaphochlamys debaryana</name>
    <dbReference type="NCBI Taxonomy" id="47281"/>
    <lineage>
        <taxon>Eukaryota</taxon>
        <taxon>Viridiplantae</taxon>
        <taxon>Chlorophyta</taxon>
        <taxon>core chlorophytes</taxon>
        <taxon>Chlorophyceae</taxon>
        <taxon>CS clade</taxon>
        <taxon>Chlamydomonadales</taxon>
        <taxon>Chlamydomonadales incertae sedis</taxon>
        <taxon>Edaphochlamys</taxon>
    </lineage>
</organism>
<dbReference type="AlphaFoldDB" id="A0A836BTI0"/>
<dbReference type="Proteomes" id="UP000612055">
    <property type="component" value="Unassembled WGS sequence"/>
</dbReference>
<keyword evidence="4" id="KW-1185">Reference proteome</keyword>
<feature type="compositionally biased region" description="Polar residues" evidence="1">
    <location>
        <begin position="231"/>
        <end position="245"/>
    </location>
</feature>